<dbReference type="RefSeq" id="WP_217667443.1">
    <property type="nucleotide sequence ID" value="NZ_JAHRID010000001.1"/>
</dbReference>
<dbReference type="PANTHER" id="PTHR43574">
    <property type="entry name" value="EPIMERASE-RELATED"/>
    <property type="match status" value="1"/>
</dbReference>
<sequence>MTTILIIGLGELGSLVATEALQHDMTVFAMRRQAKCPAGVTLVQHDAATPWPVLTNGITDLVLCVSPDNSSDEAYRQAYLQVAERAICWLRQQPAPPHVWLVSSTGVYGQQEGEWVNENSPRLPERSSAKILVAAEELWLQSGQACTMLRPSGLYGPGREMMLRVARNGRQIIETKPVYTNRIHISDCARAVVHLIQRRQQGYTIETAYNLTDLTPARYCEVIQFLQQKMNITTNDQQVIERASKRVSARRLQQTGFRWQYPDYTTGYLAML</sequence>
<dbReference type="InterPro" id="IPR001509">
    <property type="entry name" value="Epimerase_deHydtase"/>
</dbReference>
<evidence type="ECO:0000259" key="2">
    <source>
        <dbReference type="Pfam" id="PF01370"/>
    </source>
</evidence>
<protein>
    <submittedName>
        <fullName evidence="3">NAD(P)H-binding protein</fullName>
    </submittedName>
</protein>
<reference evidence="3 4" key="1">
    <citation type="submission" date="2021-06" db="EMBL/GenBank/DDBJ databases">
        <title>Rheinheimera indica sp. nov., isolated from deep-sea sediment.</title>
        <authorList>
            <person name="Wang Z."/>
            <person name="Zhang X.-Y."/>
        </authorList>
    </citation>
    <scope>NUCLEOTIDE SEQUENCE [LARGE SCALE GENOMIC DNA]</scope>
    <source>
        <strain evidence="3 4">SM2107</strain>
    </source>
</reference>
<comment type="caution">
    <text evidence="3">The sequence shown here is derived from an EMBL/GenBank/DDBJ whole genome shotgun (WGS) entry which is preliminary data.</text>
</comment>
<name>A0ABS6MHL9_9GAMM</name>
<gene>
    <name evidence="3" type="ORF">KQY15_04125</name>
</gene>
<evidence type="ECO:0000313" key="3">
    <source>
        <dbReference type="EMBL" id="MBV2128279.1"/>
    </source>
</evidence>
<keyword evidence="1" id="KW-0520">NAD</keyword>
<dbReference type="Proteomes" id="UP000704611">
    <property type="component" value="Unassembled WGS sequence"/>
</dbReference>
<feature type="domain" description="NAD-dependent epimerase/dehydratase" evidence="2">
    <location>
        <begin position="4"/>
        <end position="203"/>
    </location>
</feature>
<evidence type="ECO:0000313" key="4">
    <source>
        <dbReference type="Proteomes" id="UP000704611"/>
    </source>
</evidence>
<dbReference type="EMBL" id="JAHRID010000001">
    <property type="protein sequence ID" value="MBV2128279.1"/>
    <property type="molecule type" value="Genomic_DNA"/>
</dbReference>
<proteinExistence type="predicted"/>
<dbReference type="Pfam" id="PF01370">
    <property type="entry name" value="Epimerase"/>
    <property type="match status" value="1"/>
</dbReference>
<keyword evidence="4" id="KW-1185">Reference proteome</keyword>
<evidence type="ECO:0000256" key="1">
    <source>
        <dbReference type="ARBA" id="ARBA00023027"/>
    </source>
</evidence>
<accession>A0ABS6MHL9</accession>
<organism evidence="3 4">
    <name type="scientific">Arsukibacterium indicum</name>
    <dbReference type="NCBI Taxonomy" id="2848612"/>
    <lineage>
        <taxon>Bacteria</taxon>
        <taxon>Pseudomonadati</taxon>
        <taxon>Pseudomonadota</taxon>
        <taxon>Gammaproteobacteria</taxon>
        <taxon>Chromatiales</taxon>
        <taxon>Chromatiaceae</taxon>
        <taxon>Arsukibacterium</taxon>
    </lineage>
</organism>